<comment type="pathway">
    <text evidence="1">Pyrimidine metabolism; CTP biosynthesis via de novo pathway; CTP from UDP: step 2/2.</text>
</comment>
<dbReference type="Pfam" id="PF00117">
    <property type="entry name" value="GATase"/>
    <property type="match status" value="1"/>
</dbReference>
<keyword evidence="5" id="KW-0547">Nucleotide-binding</keyword>
<protein>
    <recommendedName>
        <fullName evidence="3">CTP synthase (glutamine hydrolyzing)</fullName>
        <ecNumber evidence="3">6.3.4.2</ecNumber>
    </recommendedName>
</protein>
<evidence type="ECO:0000256" key="8">
    <source>
        <dbReference type="ARBA" id="ARBA00022975"/>
    </source>
</evidence>
<evidence type="ECO:0000256" key="7">
    <source>
        <dbReference type="ARBA" id="ARBA00022962"/>
    </source>
</evidence>
<dbReference type="PATRIC" id="fig|50340.43.peg.6"/>
<dbReference type="Proteomes" id="UP000037931">
    <property type="component" value="Unassembled WGS sequence"/>
</dbReference>
<dbReference type="SUPFAM" id="SSF52317">
    <property type="entry name" value="Class I glutamine amidotransferase-like"/>
    <property type="match status" value="1"/>
</dbReference>
<dbReference type="GO" id="GO:0003883">
    <property type="term" value="F:CTP synthase activity"/>
    <property type="evidence" value="ECO:0007669"/>
    <property type="project" value="UniProtKB-EC"/>
</dbReference>
<comment type="catalytic activity">
    <reaction evidence="9">
        <text>UTP + L-glutamine + ATP + H2O = CTP + L-glutamate + ADP + phosphate + 2 H(+)</text>
        <dbReference type="Rhea" id="RHEA:26426"/>
        <dbReference type="ChEBI" id="CHEBI:15377"/>
        <dbReference type="ChEBI" id="CHEBI:15378"/>
        <dbReference type="ChEBI" id="CHEBI:29985"/>
        <dbReference type="ChEBI" id="CHEBI:30616"/>
        <dbReference type="ChEBI" id="CHEBI:37563"/>
        <dbReference type="ChEBI" id="CHEBI:43474"/>
        <dbReference type="ChEBI" id="CHEBI:46398"/>
        <dbReference type="ChEBI" id="CHEBI:58359"/>
        <dbReference type="ChEBI" id="CHEBI:456216"/>
        <dbReference type="EC" id="6.3.4.2"/>
    </reaction>
</comment>
<dbReference type="AlphaFoldDB" id="A0A0M9GJY3"/>
<keyword evidence="4" id="KW-0436">Ligase</keyword>
<evidence type="ECO:0000256" key="9">
    <source>
        <dbReference type="ARBA" id="ARBA00047781"/>
    </source>
</evidence>
<keyword evidence="6" id="KW-0067">ATP-binding</keyword>
<dbReference type="GO" id="GO:0005829">
    <property type="term" value="C:cytosol"/>
    <property type="evidence" value="ECO:0007669"/>
    <property type="project" value="TreeGrafter"/>
</dbReference>
<keyword evidence="7" id="KW-0315">Glutamine amidotransferase</keyword>
<evidence type="ECO:0000256" key="3">
    <source>
        <dbReference type="ARBA" id="ARBA00012291"/>
    </source>
</evidence>
<dbReference type="UniPathway" id="UPA00159">
    <property type="reaction ID" value="UER00277"/>
</dbReference>
<dbReference type="GO" id="GO:0019856">
    <property type="term" value="P:pyrimidine nucleobase biosynthetic process"/>
    <property type="evidence" value="ECO:0007669"/>
    <property type="project" value="TreeGrafter"/>
</dbReference>
<dbReference type="InterPro" id="IPR017926">
    <property type="entry name" value="GATASE"/>
</dbReference>
<dbReference type="GO" id="GO:0016829">
    <property type="term" value="F:lyase activity"/>
    <property type="evidence" value="ECO:0007669"/>
    <property type="project" value="UniProtKB-KW"/>
</dbReference>
<comment type="similarity">
    <text evidence="2">Belongs to the CTP synthase family.</text>
</comment>
<dbReference type="PROSITE" id="PS51273">
    <property type="entry name" value="GATASE_TYPE_1"/>
    <property type="match status" value="1"/>
</dbReference>
<keyword evidence="8" id="KW-0665">Pyrimidine biosynthesis</keyword>
<dbReference type="PANTHER" id="PTHR11550:SF0">
    <property type="entry name" value="CTP SYNTHASE-RELATED"/>
    <property type="match status" value="1"/>
</dbReference>
<evidence type="ECO:0000256" key="5">
    <source>
        <dbReference type="ARBA" id="ARBA00022741"/>
    </source>
</evidence>
<reference evidence="11 12" key="1">
    <citation type="journal article" date="2015" name="PLoS ONE">
        <title>Rice-Infecting Pseudomonas Genomes Are Highly Accessorized and Harbor Multiple Putative Virulence Mechanisms to Cause Sheath Brown Rot.</title>
        <authorList>
            <person name="Quibod I.L."/>
            <person name="Grande G."/>
            <person name="Oreiro E.G."/>
            <person name="Borja F.N."/>
            <person name="Dossa G.S."/>
            <person name="Mauleon R."/>
            <person name="Cruz C.V."/>
            <person name="Oliva R."/>
        </authorList>
    </citation>
    <scope>NUCLEOTIDE SEQUENCE [LARGE SCALE GENOMIC DNA]</scope>
    <source>
        <strain evidence="11 12">IRRI 6609</strain>
    </source>
</reference>
<dbReference type="InterPro" id="IPR029062">
    <property type="entry name" value="Class_I_gatase-like"/>
</dbReference>
<gene>
    <name evidence="11" type="ORF">PF66_00006</name>
</gene>
<evidence type="ECO:0000256" key="2">
    <source>
        <dbReference type="ARBA" id="ARBA00007533"/>
    </source>
</evidence>
<dbReference type="EMBL" id="JSYZ01000001">
    <property type="protein sequence ID" value="KPA93082.1"/>
    <property type="molecule type" value="Genomic_DNA"/>
</dbReference>
<proteinExistence type="inferred from homology"/>
<dbReference type="EC" id="6.3.4.2" evidence="3"/>
<evidence type="ECO:0000256" key="6">
    <source>
        <dbReference type="ARBA" id="ARBA00022840"/>
    </source>
</evidence>
<evidence type="ECO:0000313" key="11">
    <source>
        <dbReference type="EMBL" id="KPA93082.1"/>
    </source>
</evidence>
<sequence>MELRPALKITLVGDHDPQVTAHKAIPVALQLAAQANGLQVQAHWVATDSIETADDLAGFDGIWCVPASPYRSLDGALLAIGHAREQRLPYLGTCAGFQYAILEYARHVLGWDDAQHGEEAPDSPRAVISALSCSLVEATDGIRLVEGSRIARAYASQRTHEGYHCRYGINPAFEAALLDTDLQAAGHDDRGELRAVELANHPFFVATLFQPERAALQGIAPPLVSAFLSACAGEHA</sequence>
<dbReference type="Gene3D" id="3.40.50.880">
    <property type="match status" value="1"/>
</dbReference>
<dbReference type="RefSeq" id="WP_054061590.1">
    <property type="nucleotide sequence ID" value="NZ_JSYZ01000001.1"/>
</dbReference>
<dbReference type="GO" id="GO:0042802">
    <property type="term" value="F:identical protein binding"/>
    <property type="evidence" value="ECO:0007669"/>
    <property type="project" value="TreeGrafter"/>
</dbReference>
<keyword evidence="12" id="KW-1185">Reference proteome</keyword>
<organism evidence="11 12">
    <name type="scientific">Pseudomonas asplenii</name>
    <dbReference type="NCBI Taxonomy" id="53407"/>
    <lineage>
        <taxon>Bacteria</taxon>
        <taxon>Pseudomonadati</taxon>
        <taxon>Pseudomonadota</taxon>
        <taxon>Gammaproteobacteria</taxon>
        <taxon>Pseudomonadales</taxon>
        <taxon>Pseudomonadaceae</taxon>
        <taxon>Pseudomonas</taxon>
    </lineage>
</organism>
<evidence type="ECO:0000256" key="4">
    <source>
        <dbReference type="ARBA" id="ARBA00022598"/>
    </source>
</evidence>
<comment type="caution">
    <text evidence="11">The sequence shown here is derived from an EMBL/GenBank/DDBJ whole genome shotgun (WGS) entry which is preliminary data.</text>
</comment>
<dbReference type="GO" id="GO:0044210">
    <property type="term" value="P:'de novo' CTP biosynthetic process"/>
    <property type="evidence" value="ECO:0007669"/>
    <property type="project" value="UniProtKB-UniPathway"/>
</dbReference>
<evidence type="ECO:0000313" key="12">
    <source>
        <dbReference type="Proteomes" id="UP000037931"/>
    </source>
</evidence>
<dbReference type="OrthoDB" id="3286005at2"/>
<accession>A0A0M9GJY3</accession>
<evidence type="ECO:0000259" key="10">
    <source>
        <dbReference type="Pfam" id="PF00117"/>
    </source>
</evidence>
<dbReference type="STRING" id="50340.PF66_00006"/>
<name>A0A0M9GJY3_9PSED</name>
<dbReference type="PANTHER" id="PTHR11550">
    <property type="entry name" value="CTP SYNTHASE"/>
    <property type="match status" value="1"/>
</dbReference>
<dbReference type="NCBIfam" id="NF004836">
    <property type="entry name" value="PRK06186.1"/>
    <property type="match status" value="1"/>
</dbReference>
<dbReference type="InterPro" id="IPR004468">
    <property type="entry name" value="CTP_synthase"/>
</dbReference>
<dbReference type="GO" id="GO:0005524">
    <property type="term" value="F:ATP binding"/>
    <property type="evidence" value="ECO:0007669"/>
    <property type="project" value="UniProtKB-KW"/>
</dbReference>
<keyword evidence="11" id="KW-0456">Lyase</keyword>
<evidence type="ECO:0000256" key="1">
    <source>
        <dbReference type="ARBA" id="ARBA00005171"/>
    </source>
</evidence>
<feature type="domain" description="Glutamine amidotransferase" evidence="10">
    <location>
        <begin position="33"/>
        <end position="119"/>
    </location>
</feature>